<feature type="transmembrane region" description="Helical" evidence="8">
    <location>
        <begin position="196"/>
        <end position="213"/>
    </location>
</feature>
<evidence type="ECO:0000256" key="3">
    <source>
        <dbReference type="ARBA" id="ARBA00010425"/>
    </source>
</evidence>
<name>A0A6G1KRT3_9PLEO</name>
<evidence type="ECO:0000256" key="4">
    <source>
        <dbReference type="ARBA" id="ARBA00011182"/>
    </source>
</evidence>
<evidence type="ECO:0000259" key="9">
    <source>
        <dbReference type="Pfam" id="PF03151"/>
    </source>
</evidence>
<gene>
    <name evidence="10" type="ORF">K504DRAFT_496930</name>
</gene>
<feature type="transmembrane region" description="Helical" evidence="8">
    <location>
        <begin position="139"/>
        <end position="157"/>
    </location>
</feature>
<keyword evidence="6 8" id="KW-1133">Transmembrane helix</keyword>
<organism evidence="10 11">
    <name type="scientific">Pleomassaria siparia CBS 279.74</name>
    <dbReference type="NCBI Taxonomy" id="1314801"/>
    <lineage>
        <taxon>Eukaryota</taxon>
        <taxon>Fungi</taxon>
        <taxon>Dikarya</taxon>
        <taxon>Ascomycota</taxon>
        <taxon>Pezizomycotina</taxon>
        <taxon>Dothideomycetes</taxon>
        <taxon>Pleosporomycetidae</taxon>
        <taxon>Pleosporales</taxon>
        <taxon>Pleomassariaceae</taxon>
        <taxon>Pleomassaria</taxon>
    </lineage>
</organism>
<proteinExistence type="inferred from homology"/>
<sequence>MAGWSEKTNAPLSNHVASWSCLQKGAIFWSAEKRPSTDGLVDNIDARDSTELQELPQFEKHEPTEDAPIPLKEKLITVFWIALNTLSTLGLIFLSKRVFSDEQLKACQLMVVMWHFTATGLVLFVASRAPFRAFKAVRLNPWDMLPVCAFFAGYVVLGNLSLTYNSIGFYQLSKVMTTPCVVLINFALFRKTVTRYMLGAILATCIGVSFTINEAAKTQLFGVIIATLAFCSTALYQIWIGKKIEDFAVSGPQLLLNQAPISVILLIPFVPFFDKIPDLSEVPIEILYSVCASGIMASLYNLSQFLIIGRTSALTFNIVSHLKTIMILSIGWYSEGKILSGREWLGVLLALSGGWVYSHLALKAKQRK</sequence>
<keyword evidence="11" id="KW-1185">Reference proteome</keyword>
<dbReference type="PANTHER" id="PTHR11132">
    <property type="entry name" value="SOLUTE CARRIER FAMILY 35"/>
    <property type="match status" value="1"/>
</dbReference>
<dbReference type="OrthoDB" id="5547497at2759"/>
<dbReference type="EMBL" id="MU005764">
    <property type="protein sequence ID" value="KAF2715037.1"/>
    <property type="molecule type" value="Genomic_DNA"/>
</dbReference>
<reference evidence="10" key="1">
    <citation type="journal article" date="2020" name="Stud. Mycol.">
        <title>101 Dothideomycetes genomes: a test case for predicting lifestyles and emergence of pathogens.</title>
        <authorList>
            <person name="Haridas S."/>
            <person name="Albert R."/>
            <person name="Binder M."/>
            <person name="Bloem J."/>
            <person name="Labutti K."/>
            <person name="Salamov A."/>
            <person name="Andreopoulos B."/>
            <person name="Baker S."/>
            <person name="Barry K."/>
            <person name="Bills G."/>
            <person name="Bluhm B."/>
            <person name="Cannon C."/>
            <person name="Castanera R."/>
            <person name="Culley D."/>
            <person name="Daum C."/>
            <person name="Ezra D."/>
            <person name="Gonzalez J."/>
            <person name="Henrissat B."/>
            <person name="Kuo A."/>
            <person name="Liang C."/>
            <person name="Lipzen A."/>
            <person name="Lutzoni F."/>
            <person name="Magnuson J."/>
            <person name="Mondo S."/>
            <person name="Nolan M."/>
            <person name="Ohm R."/>
            <person name="Pangilinan J."/>
            <person name="Park H.-J."/>
            <person name="Ramirez L."/>
            <person name="Alfaro M."/>
            <person name="Sun H."/>
            <person name="Tritt A."/>
            <person name="Yoshinaga Y."/>
            <person name="Zwiers L.-H."/>
            <person name="Turgeon B."/>
            <person name="Goodwin S."/>
            <person name="Spatafora J."/>
            <person name="Crous P."/>
            <person name="Grigoriev I."/>
        </authorList>
    </citation>
    <scope>NUCLEOTIDE SEQUENCE</scope>
    <source>
        <strain evidence="10">CBS 279.74</strain>
    </source>
</reference>
<feature type="transmembrane region" description="Helical" evidence="8">
    <location>
        <begin position="285"/>
        <end position="302"/>
    </location>
</feature>
<evidence type="ECO:0000256" key="6">
    <source>
        <dbReference type="ARBA" id="ARBA00022989"/>
    </source>
</evidence>
<comment type="similarity">
    <text evidence="3">Belongs to the TPT transporter family. SLC35D subfamily.</text>
</comment>
<accession>A0A6G1KRT3</accession>
<feature type="transmembrane region" description="Helical" evidence="8">
    <location>
        <begin position="314"/>
        <end position="332"/>
    </location>
</feature>
<dbReference type="SUPFAM" id="SSF103481">
    <property type="entry name" value="Multidrug resistance efflux transporter EmrE"/>
    <property type="match status" value="1"/>
</dbReference>
<dbReference type="InterPro" id="IPR037185">
    <property type="entry name" value="EmrE-like"/>
</dbReference>
<comment type="subcellular location">
    <subcellularLocation>
        <location evidence="2">Endoplasmic reticulum membrane</location>
        <topology evidence="2">Multi-pass membrane protein</topology>
    </subcellularLocation>
</comment>
<evidence type="ECO:0000256" key="5">
    <source>
        <dbReference type="ARBA" id="ARBA00022692"/>
    </source>
</evidence>
<dbReference type="GO" id="GO:0005789">
    <property type="term" value="C:endoplasmic reticulum membrane"/>
    <property type="evidence" value="ECO:0007669"/>
    <property type="project" value="UniProtKB-SubCell"/>
</dbReference>
<feature type="transmembrane region" description="Helical" evidence="8">
    <location>
        <begin position="75"/>
        <end position="94"/>
    </location>
</feature>
<dbReference type="AlphaFoldDB" id="A0A6G1KRT3"/>
<evidence type="ECO:0000313" key="11">
    <source>
        <dbReference type="Proteomes" id="UP000799428"/>
    </source>
</evidence>
<dbReference type="Proteomes" id="UP000799428">
    <property type="component" value="Unassembled WGS sequence"/>
</dbReference>
<evidence type="ECO:0000256" key="1">
    <source>
        <dbReference type="ARBA" id="ARBA00003420"/>
    </source>
</evidence>
<dbReference type="InterPro" id="IPR004853">
    <property type="entry name" value="Sugar_P_trans_dom"/>
</dbReference>
<dbReference type="InterPro" id="IPR050186">
    <property type="entry name" value="TPT_transporter"/>
</dbReference>
<comment type="subunit">
    <text evidence="4">Homooligomer.</text>
</comment>
<feature type="transmembrane region" description="Helical" evidence="8">
    <location>
        <begin position="254"/>
        <end position="273"/>
    </location>
</feature>
<dbReference type="Pfam" id="PF03151">
    <property type="entry name" value="TPT"/>
    <property type="match status" value="1"/>
</dbReference>
<feature type="domain" description="Sugar phosphate transporter" evidence="9">
    <location>
        <begin position="110"/>
        <end position="358"/>
    </location>
</feature>
<keyword evidence="7 8" id="KW-0472">Membrane</keyword>
<feature type="transmembrane region" description="Helical" evidence="8">
    <location>
        <begin position="106"/>
        <end position="127"/>
    </location>
</feature>
<evidence type="ECO:0000256" key="8">
    <source>
        <dbReference type="SAM" id="Phobius"/>
    </source>
</evidence>
<feature type="transmembrane region" description="Helical" evidence="8">
    <location>
        <begin position="169"/>
        <end position="189"/>
    </location>
</feature>
<feature type="transmembrane region" description="Helical" evidence="8">
    <location>
        <begin position="344"/>
        <end position="362"/>
    </location>
</feature>
<keyword evidence="5 8" id="KW-0812">Transmembrane</keyword>
<protein>
    <submittedName>
        <fullName evidence="10">TPT-domain-containing protein</fullName>
    </submittedName>
</protein>
<evidence type="ECO:0000256" key="2">
    <source>
        <dbReference type="ARBA" id="ARBA00004477"/>
    </source>
</evidence>
<evidence type="ECO:0000313" key="10">
    <source>
        <dbReference type="EMBL" id="KAF2715037.1"/>
    </source>
</evidence>
<comment type="function">
    <text evidence="1">Involved in the import of GDP-mannose from the cytoplasm into the Golgi lumen.</text>
</comment>
<evidence type="ECO:0000256" key="7">
    <source>
        <dbReference type="ARBA" id="ARBA00023136"/>
    </source>
</evidence>
<feature type="transmembrane region" description="Helical" evidence="8">
    <location>
        <begin position="219"/>
        <end position="242"/>
    </location>
</feature>